<evidence type="ECO:0000313" key="2">
    <source>
        <dbReference type="EMBL" id="KAF9489110.1"/>
    </source>
</evidence>
<comment type="caution">
    <text evidence="2">The sequence shown here is derived from an EMBL/GenBank/DDBJ whole genome shotgun (WGS) entry which is preliminary data.</text>
</comment>
<sequence length="273" mass="30137">MRFNTRIALFVLRLQRGREIDLTGCRVYDRSVGNGRYYNADRKRLTLDGMIGGPEGSLKSRFAMPCRAYSCGKSHSPTESVKLFESELTAAQSYQERPHLVTVGVQSACYSDKLELGSSMSTIADSPHSSDACLTDGVIIEAGEKRRTCPPFSNSSSQYTRTGVTSSSRQAPLAQESEKGKKPRSQILVEVCRTFNQCTSQHARAACAWLLVAPSSQQGELMQSTSSIPRVRTESGGMKDDMSETFNQCGRTRRTEEQFGNFSGYHDSPRAGR</sequence>
<feature type="compositionally biased region" description="Polar residues" evidence="1">
    <location>
        <begin position="151"/>
        <end position="170"/>
    </location>
</feature>
<accession>A0A9P5ZKU2</accession>
<dbReference type="Proteomes" id="UP000807025">
    <property type="component" value="Unassembled WGS sequence"/>
</dbReference>
<feature type="region of interest" description="Disordered" evidence="1">
    <location>
        <begin position="145"/>
        <end position="182"/>
    </location>
</feature>
<reference evidence="2" key="1">
    <citation type="submission" date="2020-11" db="EMBL/GenBank/DDBJ databases">
        <authorList>
            <consortium name="DOE Joint Genome Institute"/>
            <person name="Ahrendt S."/>
            <person name="Riley R."/>
            <person name="Andreopoulos W."/>
            <person name="Labutti K."/>
            <person name="Pangilinan J."/>
            <person name="Ruiz-Duenas F.J."/>
            <person name="Barrasa J.M."/>
            <person name="Sanchez-Garcia M."/>
            <person name="Camarero S."/>
            <person name="Miyauchi S."/>
            <person name="Serrano A."/>
            <person name="Linde D."/>
            <person name="Babiker R."/>
            <person name="Drula E."/>
            <person name="Ayuso-Fernandez I."/>
            <person name="Pacheco R."/>
            <person name="Padilla G."/>
            <person name="Ferreira P."/>
            <person name="Barriuso J."/>
            <person name="Kellner H."/>
            <person name="Castanera R."/>
            <person name="Alfaro M."/>
            <person name="Ramirez L."/>
            <person name="Pisabarro A.G."/>
            <person name="Kuo A."/>
            <person name="Tritt A."/>
            <person name="Lipzen A."/>
            <person name="He G."/>
            <person name="Yan M."/>
            <person name="Ng V."/>
            <person name="Cullen D."/>
            <person name="Martin F."/>
            <person name="Rosso M.-N."/>
            <person name="Henrissat B."/>
            <person name="Hibbett D."/>
            <person name="Martinez A.T."/>
            <person name="Grigoriev I.V."/>
        </authorList>
    </citation>
    <scope>NUCLEOTIDE SEQUENCE</scope>
    <source>
        <strain evidence="2">ATCC 90797</strain>
    </source>
</reference>
<evidence type="ECO:0000313" key="3">
    <source>
        <dbReference type="Proteomes" id="UP000807025"/>
    </source>
</evidence>
<organism evidence="2 3">
    <name type="scientific">Pleurotus eryngii</name>
    <name type="common">Boletus of the steppes</name>
    <dbReference type="NCBI Taxonomy" id="5323"/>
    <lineage>
        <taxon>Eukaryota</taxon>
        <taxon>Fungi</taxon>
        <taxon>Dikarya</taxon>
        <taxon>Basidiomycota</taxon>
        <taxon>Agaricomycotina</taxon>
        <taxon>Agaricomycetes</taxon>
        <taxon>Agaricomycetidae</taxon>
        <taxon>Agaricales</taxon>
        <taxon>Pleurotineae</taxon>
        <taxon>Pleurotaceae</taxon>
        <taxon>Pleurotus</taxon>
    </lineage>
</organism>
<keyword evidence="3" id="KW-1185">Reference proteome</keyword>
<dbReference type="EMBL" id="MU154683">
    <property type="protein sequence ID" value="KAF9489110.1"/>
    <property type="molecule type" value="Genomic_DNA"/>
</dbReference>
<feature type="region of interest" description="Disordered" evidence="1">
    <location>
        <begin position="221"/>
        <end position="273"/>
    </location>
</feature>
<dbReference type="AlphaFoldDB" id="A0A9P5ZKU2"/>
<protein>
    <submittedName>
        <fullName evidence="2">Uncharacterized protein</fullName>
    </submittedName>
</protein>
<feature type="compositionally biased region" description="Basic and acidic residues" evidence="1">
    <location>
        <begin position="231"/>
        <end position="242"/>
    </location>
</feature>
<gene>
    <name evidence="2" type="ORF">BDN71DRAFT_1435646</name>
</gene>
<name>A0A9P5ZKU2_PLEER</name>
<proteinExistence type="predicted"/>
<evidence type="ECO:0000256" key="1">
    <source>
        <dbReference type="SAM" id="MobiDB-lite"/>
    </source>
</evidence>